<evidence type="ECO:0000259" key="3">
    <source>
        <dbReference type="PROSITE" id="PS01031"/>
    </source>
</evidence>
<dbReference type="InterPro" id="IPR002068">
    <property type="entry name" value="A-crystallin/Hsp20_dom"/>
</dbReference>
<dbReference type="InterPro" id="IPR031107">
    <property type="entry name" value="Small_HSP"/>
</dbReference>
<dbReference type="PANTHER" id="PTHR11527">
    <property type="entry name" value="HEAT-SHOCK PROTEIN 20 FAMILY MEMBER"/>
    <property type="match status" value="1"/>
</dbReference>
<comment type="caution">
    <text evidence="4">The sequence shown here is derived from an EMBL/GenBank/DDBJ whole genome shotgun (WGS) entry which is preliminary data.</text>
</comment>
<keyword evidence="4" id="KW-0346">Stress response</keyword>
<dbReference type="PROSITE" id="PS01031">
    <property type="entry name" value="SHSP"/>
    <property type="match status" value="1"/>
</dbReference>
<dbReference type="InterPro" id="IPR008978">
    <property type="entry name" value="HSP20-like_chaperone"/>
</dbReference>
<dbReference type="EMBL" id="LBQB01000009">
    <property type="protein sequence ID" value="KKP69107.1"/>
    <property type="molecule type" value="Genomic_DNA"/>
</dbReference>
<organism evidence="4 5">
    <name type="scientific">candidate division CPR3 bacterium GW2011_GWF2_35_18</name>
    <dbReference type="NCBI Taxonomy" id="1618350"/>
    <lineage>
        <taxon>Bacteria</taxon>
        <taxon>Bacteria division CPR3</taxon>
    </lineage>
</organism>
<evidence type="ECO:0000313" key="4">
    <source>
        <dbReference type="EMBL" id="KKP69107.1"/>
    </source>
</evidence>
<evidence type="ECO:0000313" key="5">
    <source>
        <dbReference type="Proteomes" id="UP000034581"/>
    </source>
</evidence>
<evidence type="ECO:0000256" key="2">
    <source>
        <dbReference type="RuleBase" id="RU003616"/>
    </source>
</evidence>
<dbReference type="CDD" id="cd06464">
    <property type="entry name" value="ACD_sHsps-like"/>
    <property type="match status" value="1"/>
</dbReference>
<accession>A0A0G0EPA2</accession>
<dbReference type="SUPFAM" id="SSF49764">
    <property type="entry name" value="HSP20-like chaperones"/>
    <property type="match status" value="1"/>
</dbReference>
<dbReference type="Gene3D" id="2.60.40.790">
    <property type="match status" value="1"/>
</dbReference>
<proteinExistence type="inferred from homology"/>
<sequence>MKIVKFDPFSLRFPSTFEDFDTMTTSVPLDIDETDNEVVVTASIPGINPEEVDISITRDTLTIKGKSEKKEEKKTKTSYVKEISYGEFSRVVSWPTEIQTDKVEAHFENGLLKVVAPKAEEVKPKSVKIKVKAQNK</sequence>
<feature type="domain" description="SHSP" evidence="3">
    <location>
        <begin position="20"/>
        <end position="132"/>
    </location>
</feature>
<name>A0A0G0EPA2_UNCC3</name>
<reference evidence="4 5" key="1">
    <citation type="journal article" date="2015" name="Nature">
        <title>rRNA introns, odd ribosomes, and small enigmatic genomes across a large radiation of phyla.</title>
        <authorList>
            <person name="Brown C.T."/>
            <person name="Hug L.A."/>
            <person name="Thomas B.C."/>
            <person name="Sharon I."/>
            <person name="Castelle C.J."/>
            <person name="Singh A."/>
            <person name="Wilkins M.J."/>
            <person name="Williams K.H."/>
            <person name="Banfield J.F."/>
        </authorList>
    </citation>
    <scope>NUCLEOTIDE SEQUENCE [LARGE SCALE GENOMIC DNA]</scope>
</reference>
<protein>
    <submittedName>
        <fullName evidence="4">Putative small heat shock protein</fullName>
    </submittedName>
</protein>
<gene>
    <name evidence="4" type="ORF">UR67_C0009G0034</name>
</gene>
<dbReference type="Pfam" id="PF00011">
    <property type="entry name" value="HSP20"/>
    <property type="match status" value="1"/>
</dbReference>
<evidence type="ECO:0000256" key="1">
    <source>
        <dbReference type="PROSITE-ProRule" id="PRU00285"/>
    </source>
</evidence>
<dbReference type="Proteomes" id="UP000034581">
    <property type="component" value="Unassembled WGS sequence"/>
</dbReference>
<dbReference type="AlphaFoldDB" id="A0A0G0EPA2"/>
<comment type="similarity">
    <text evidence="1 2">Belongs to the small heat shock protein (HSP20) family.</text>
</comment>
<dbReference type="STRING" id="1618350.UR67_C0009G0034"/>